<dbReference type="InterPro" id="IPR003677">
    <property type="entry name" value="ANIS5_cation-bd"/>
</dbReference>
<dbReference type="InterPro" id="IPR052823">
    <property type="entry name" value="SXP/RAL-2_related"/>
</dbReference>
<sequence>MLTILMTIFSLTEAQWNVPIVNSDRNNNLYTGQRQTIPSYGSIYEPPSVNYANPLTFNPLAAHFAPQFAQFGSQYPGYSIPSIPTAVSSMYPPSSRNDYNVQPLALPSQITGQFGYQPSIFGTQTYLPVSPKELELGSVQQTRLGNFQSDQFMGTIEKPASLPPLQPKRLIPPFMEKQSKEVQDKFYSIVQHPTWSAAEKNAKIEEMISDMDMDVQNIYARYQHTSSNDVNLRRHRVHEAVERMSPEAQQQFQKVSALFTNPNIPQQQRLAKIEELYSKIPDDIKKEFDSKFNNL</sequence>
<dbReference type="Pfam" id="PF02520">
    <property type="entry name" value="ANIS5_cation-bd"/>
    <property type="match status" value="1"/>
</dbReference>
<dbReference type="OrthoDB" id="5871823at2759"/>
<name>A0A0D8Y803_DICVI</name>
<dbReference type="PANTHER" id="PTHR21593">
    <property type="entry name" value="PRION-LIKE- Q/N-RICH -DOMAIN-BEARING PROTEIN PROTEIN"/>
    <property type="match status" value="1"/>
</dbReference>
<dbReference type="AlphaFoldDB" id="A0A0D8Y803"/>
<gene>
    <name evidence="2" type="ORF">DICVIV_03136</name>
</gene>
<organism evidence="2 3">
    <name type="scientific">Dictyocaulus viviparus</name>
    <name type="common">Bovine lungworm</name>
    <dbReference type="NCBI Taxonomy" id="29172"/>
    <lineage>
        <taxon>Eukaryota</taxon>
        <taxon>Metazoa</taxon>
        <taxon>Ecdysozoa</taxon>
        <taxon>Nematoda</taxon>
        <taxon>Chromadorea</taxon>
        <taxon>Rhabditida</taxon>
        <taxon>Rhabditina</taxon>
        <taxon>Rhabditomorpha</taxon>
        <taxon>Strongyloidea</taxon>
        <taxon>Metastrongylidae</taxon>
        <taxon>Dictyocaulus</taxon>
    </lineage>
</organism>
<dbReference type="EMBL" id="KN716199">
    <property type="protein sequence ID" value="KJH50696.1"/>
    <property type="molecule type" value="Genomic_DNA"/>
</dbReference>
<reference evidence="2 3" key="1">
    <citation type="submission" date="2013-11" db="EMBL/GenBank/DDBJ databases">
        <title>Draft genome of the bovine lungworm Dictyocaulus viviparus.</title>
        <authorList>
            <person name="Mitreva M."/>
        </authorList>
    </citation>
    <scope>NUCLEOTIDE SEQUENCE [LARGE SCALE GENOMIC DNA]</scope>
    <source>
        <strain evidence="2 3">HannoverDv2000</strain>
    </source>
</reference>
<protein>
    <recommendedName>
        <fullName evidence="1">SXP/RAL-2 family protein Ani s 5-like cation-binding domain-containing protein</fullName>
    </recommendedName>
</protein>
<keyword evidence="3" id="KW-1185">Reference proteome</keyword>
<accession>A0A0D8Y803</accession>
<reference evidence="3" key="2">
    <citation type="journal article" date="2016" name="Sci. Rep.">
        <title>Dictyocaulus viviparus genome, variome and transcriptome elucidate lungworm biology and support future intervention.</title>
        <authorList>
            <person name="McNulty S.N."/>
            <person name="Strube C."/>
            <person name="Rosa B.A."/>
            <person name="Martin J.C."/>
            <person name="Tyagi R."/>
            <person name="Choi Y.J."/>
            <person name="Wang Q."/>
            <person name="Hallsworth Pepin K."/>
            <person name="Zhang X."/>
            <person name="Ozersky P."/>
            <person name="Wilson R.K."/>
            <person name="Sternberg P.W."/>
            <person name="Gasser R.B."/>
            <person name="Mitreva M."/>
        </authorList>
    </citation>
    <scope>NUCLEOTIDE SEQUENCE [LARGE SCALE GENOMIC DNA]</scope>
    <source>
        <strain evidence="3">HannoverDv2000</strain>
    </source>
</reference>
<dbReference type="PANTHER" id="PTHR21593:SF36">
    <property type="entry name" value="DUF148 DOMAIN-CONTAINING PROTEIN-RELATED"/>
    <property type="match status" value="1"/>
</dbReference>
<dbReference type="Proteomes" id="UP000053766">
    <property type="component" value="Unassembled WGS sequence"/>
</dbReference>
<evidence type="ECO:0000313" key="3">
    <source>
        <dbReference type="Proteomes" id="UP000053766"/>
    </source>
</evidence>
<evidence type="ECO:0000259" key="1">
    <source>
        <dbReference type="Pfam" id="PF02520"/>
    </source>
</evidence>
<proteinExistence type="predicted"/>
<feature type="domain" description="SXP/RAL-2 family protein Ani s 5-like cation-binding" evidence="1">
    <location>
        <begin position="181"/>
        <end position="285"/>
    </location>
</feature>
<evidence type="ECO:0000313" key="2">
    <source>
        <dbReference type="EMBL" id="KJH50696.1"/>
    </source>
</evidence>